<dbReference type="OrthoDB" id="6629724at2"/>
<evidence type="ECO:0000313" key="3">
    <source>
        <dbReference type="Proteomes" id="UP000050430"/>
    </source>
</evidence>
<protein>
    <recommendedName>
        <fullName evidence="1">Xylose isomerase-like TIM barrel domain-containing protein</fullName>
    </recommendedName>
</protein>
<evidence type="ECO:0000259" key="1">
    <source>
        <dbReference type="Pfam" id="PF01261"/>
    </source>
</evidence>
<dbReference type="RefSeq" id="WP_062420433.1">
    <property type="nucleotide sequence ID" value="NZ_BBYA01000002.1"/>
</dbReference>
<dbReference type="Pfam" id="PF01261">
    <property type="entry name" value="AP_endonuc_2"/>
    <property type="match status" value="1"/>
</dbReference>
<feature type="domain" description="Xylose isomerase-like TIM barrel" evidence="1">
    <location>
        <begin position="25"/>
        <end position="280"/>
    </location>
</feature>
<dbReference type="SUPFAM" id="SSF51658">
    <property type="entry name" value="Xylose isomerase-like"/>
    <property type="match status" value="1"/>
</dbReference>
<name>A0A0P6WS67_9CHLR</name>
<dbReference type="Proteomes" id="UP000050430">
    <property type="component" value="Unassembled WGS sequence"/>
</dbReference>
<keyword evidence="3" id="KW-1185">Reference proteome</keyword>
<organism evidence="2 3">
    <name type="scientific">Leptolinea tardivitalis</name>
    <dbReference type="NCBI Taxonomy" id="229920"/>
    <lineage>
        <taxon>Bacteria</taxon>
        <taxon>Bacillati</taxon>
        <taxon>Chloroflexota</taxon>
        <taxon>Anaerolineae</taxon>
        <taxon>Anaerolineales</taxon>
        <taxon>Anaerolineaceae</taxon>
        <taxon>Leptolinea</taxon>
    </lineage>
</organism>
<dbReference type="EMBL" id="LGCK01000010">
    <property type="protein sequence ID" value="KPL71795.1"/>
    <property type="molecule type" value="Genomic_DNA"/>
</dbReference>
<proteinExistence type="predicted"/>
<reference evidence="2 3" key="1">
    <citation type="submission" date="2015-07" db="EMBL/GenBank/DDBJ databases">
        <title>Genome sequence of Leptolinea tardivitalis DSM 16556.</title>
        <authorList>
            <person name="Hemp J."/>
            <person name="Ward L.M."/>
            <person name="Pace L.A."/>
            <person name="Fischer W.W."/>
        </authorList>
    </citation>
    <scope>NUCLEOTIDE SEQUENCE [LARGE SCALE GENOMIC DNA]</scope>
    <source>
        <strain evidence="2 3">YMTK-2</strain>
    </source>
</reference>
<accession>A0A0P6WS67</accession>
<evidence type="ECO:0000313" key="2">
    <source>
        <dbReference type="EMBL" id="KPL71795.1"/>
    </source>
</evidence>
<dbReference type="PANTHER" id="PTHR12110:SF21">
    <property type="entry name" value="XYLOSE ISOMERASE-LIKE TIM BARREL DOMAIN-CONTAINING PROTEIN"/>
    <property type="match status" value="1"/>
</dbReference>
<dbReference type="STRING" id="229920.ADM99_10200"/>
<dbReference type="InterPro" id="IPR050312">
    <property type="entry name" value="IolE/XylAMocC-like"/>
</dbReference>
<comment type="caution">
    <text evidence="2">The sequence shown here is derived from an EMBL/GenBank/DDBJ whole genome shotgun (WGS) entry which is preliminary data.</text>
</comment>
<gene>
    <name evidence="2" type="ORF">ADM99_10200</name>
</gene>
<dbReference type="PANTHER" id="PTHR12110">
    <property type="entry name" value="HYDROXYPYRUVATE ISOMERASE"/>
    <property type="match status" value="1"/>
</dbReference>
<dbReference type="Gene3D" id="3.20.20.150">
    <property type="entry name" value="Divalent-metal-dependent TIM barrel enzymes"/>
    <property type="match status" value="1"/>
</dbReference>
<sequence length="286" mass="31705">MINSRFALGVMVREVKRPTFEESLERIHDMGFECVQFNLNVLGLPTVPASLPHGKAGEIGASFWAYGLSLAAISGTFNTAHPDPDVRKAGVTGIRTLCEAAGDMGTQVVTLSTGTCNPDHMWRSHPNNDSTEAWKVMISTYRELVRIAESNSVLLAFEPEVTNIVNTVDKAVRLLDEISSDNLKIVMDPANLLFPQDIERQQEIFEDAFSRLGKFIVLAHAKDVGEYDASIDELVRLPAGKGKLDYVCYLRLLKESDFQGPIIIHNLPEEEMPVSLEFLNSTLSRV</sequence>
<dbReference type="InterPro" id="IPR013022">
    <property type="entry name" value="Xyl_isomerase-like_TIM-brl"/>
</dbReference>
<dbReference type="InterPro" id="IPR036237">
    <property type="entry name" value="Xyl_isomerase-like_sf"/>
</dbReference>
<dbReference type="AlphaFoldDB" id="A0A0P6WS67"/>